<keyword evidence="2" id="KW-1185">Reference proteome</keyword>
<accession>A0A0E9N1Q0</accession>
<evidence type="ECO:0000313" key="1">
    <source>
        <dbReference type="EMBL" id="GAO43779.1"/>
    </source>
</evidence>
<sequence>MQKVSGFSSNEYQLIGKLVVEREPAFAANIVNSFRVSPAKERDLSKIPQFFTSYCQMRGVEQEALLVTSGDRTNKQLIRVFVSAIMRLYCPELSLLVKFQMKVRSGLVQGIQRTINRTLSNTTVMIRQNLILETVYDDFREDVDAAVNHLLALNPEV</sequence>
<protein>
    <submittedName>
        <fullName evidence="1">Uncharacterized protein</fullName>
    </submittedName>
</protein>
<dbReference type="Proteomes" id="UP000033121">
    <property type="component" value="Unassembled WGS sequence"/>
</dbReference>
<dbReference type="OrthoDB" id="1082675at2"/>
<dbReference type="RefSeq" id="WP_046369613.1">
    <property type="nucleotide sequence ID" value="NZ_BBWV01000002.1"/>
</dbReference>
<comment type="caution">
    <text evidence="1">The sequence shown here is derived from an EMBL/GenBank/DDBJ whole genome shotgun (WGS) entry which is preliminary data.</text>
</comment>
<evidence type="ECO:0000313" key="2">
    <source>
        <dbReference type="Proteomes" id="UP000033121"/>
    </source>
</evidence>
<name>A0A0E9N1Q0_9BACT</name>
<gene>
    <name evidence="1" type="ORF">FPE01S_02_08850</name>
</gene>
<dbReference type="EMBL" id="BBWV01000002">
    <property type="protein sequence ID" value="GAO43779.1"/>
    <property type="molecule type" value="Genomic_DNA"/>
</dbReference>
<proteinExistence type="predicted"/>
<dbReference type="STRING" id="1220578.FPE01S_02_08850"/>
<organism evidence="1 2">
    <name type="scientific">Flavihumibacter petaseus NBRC 106054</name>
    <dbReference type="NCBI Taxonomy" id="1220578"/>
    <lineage>
        <taxon>Bacteria</taxon>
        <taxon>Pseudomonadati</taxon>
        <taxon>Bacteroidota</taxon>
        <taxon>Chitinophagia</taxon>
        <taxon>Chitinophagales</taxon>
        <taxon>Chitinophagaceae</taxon>
        <taxon>Flavihumibacter</taxon>
    </lineage>
</organism>
<dbReference type="AlphaFoldDB" id="A0A0E9N1Q0"/>
<reference evidence="1 2" key="1">
    <citation type="submission" date="2015-04" db="EMBL/GenBank/DDBJ databases">
        <title>Whole genome shotgun sequence of Flavihumibacter petaseus NBRC 106054.</title>
        <authorList>
            <person name="Miyazawa S."/>
            <person name="Hosoyama A."/>
            <person name="Hashimoto M."/>
            <person name="Noguchi M."/>
            <person name="Tsuchikane K."/>
            <person name="Ohji S."/>
            <person name="Yamazoe A."/>
            <person name="Ichikawa N."/>
            <person name="Kimura A."/>
            <person name="Fujita N."/>
        </authorList>
    </citation>
    <scope>NUCLEOTIDE SEQUENCE [LARGE SCALE GENOMIC DNA]</scope>
    <source>
        <strain evidence="1 2">NBRC 106054</strain>
    </source>
</reference>